<gene>
    <name evidence="3" type="ORF">SAMN06296036_11910</name>
</gene>
<organism evidence="3 4">
    <name type="scientific">Pseudobacteriovorax antillogorgiicola</name>
    <dbReference type="NCBI Taxonomy" id="1513793"/>
    <lineage>
        <taxon>Bacteria</taxon>
        <taxon>Pseudomonadati</taxon>
        <taxon>Bdellovibrionota</taxon>
        <taxon>Oligoflexia</taxon>
        <taxon>Oligoflexales</taxon>
        <taxon>Pseudobacteriovoracaceae</taxon>
        <taxon>Pseudobacteriovorax</taxon>
    </lineage>
</organism>
<dbReference type="PANTHER" id="PTHR46652:SF3">
    <property type="entry name" value="LEUCINE-RICH REPEAT-CONTAINING PROTEIN 9"/>
    <property type="match status" value="1"/>
</dbReference>
<dbReference type="SUPFAM" id="SSF52058">
    <property type="entry name" value="L domain-like"/>
    <property type="match status" value="1"/>
</dbReference>
<evidence type="ECO:0000256" key="1">
    <source>
        <dbReference type="ARBA" id="ARBA00022614"/>
    </source>
</evidence>
<dbReference type="EMBL" id="FWZT01000019">
    <property type="protein sequence ID" value="SMF57740.1"/>
    <property type="molecule type" value="Genomic_DNA"/>
</dbReference>
<dbReference type="STRING" id="1513793.SAMN06296036_11910"/>
<dbReference type="Proteomes" id="UP000192907">
    <property type="component" value="Unassembled WGS sequence"/>
</dbReference>
<dbReference type="PANTHER" id="PTHR46652">
    <property type="entry name" value="LEUCINE-RICH REPEAT AND IQ DOMAIN-CONTAINING PROTEIN 1-RELATED"/>
    <property type="match status" value="1"/>
</dbReference>
<reference evidence="4" key="1">
    <citation type="submission" date="2017-04" db="EMBL/GenBank/DDBJ databases">
        <authorList>
            <person name="Varghese N."/>
            <person name="Submissions S."/>
        </authorList>
    </citation>
    <scope>NUCLEOTIDE SEQUENCE [LARGE SCALE GENOMIC DNA]</scope>
    <source>
        <strain evidence="4">RKEM611</strain>
    </source>
</reference>
<dbReference type="AlphaFoldDB" id="A0A1Y6CDW0"/>
<name>A0A1Y6CDW0_9BACT</name>
<proteinExistence type="predicted"/>
<keyword evidence="1" id="KW-0433">Leucine-rich repeat</keyword>
<evidence type="ECO:0000313" key="3">
    <source>
        <dbReference type="EMBL" id="SMF57740.1"/>
    </source>
</evidence>
<dbReference type="SMART" id="SM00365">
    <property type="entry name" value="LRR_SD22"/>
    <property type="match status" value="4"/>
</dbReference>
<dbReference type="PROSITE" id="PS51257">
    <property type="entry name" value="PROKAR_LIPOPROTEIN"/>
    <property type="match status" value="1"/>
</dbReference>
<dbReference type="InterPro" id="IPR025875">
    <property type="entry name" value="Leu-rich_rpt_4"/>
</dbReference>
<keyword evidence="4" id="KW-1185">Reference proteome</keyword>
<dbReference type="PROSITE" id="PS51450">
    <property type="entry name" value="LRR"/>
    <property type="match status" value="4"/>
</dbReference>
<evidence type="ECO:0000313" key="4">
    <source>
        <dbReference type="Proteomes" id="UP000192907"/>
    </source>
</evidence>
<keyword evidence="2" id="KW-0677">Repeat</keyword>
<accession>A0A1Y6CDW0</accession>
<dbReference type="RefSeq" id="WP_132322513.1">
    <property type="nucleotide sequence ID" value="NZ_FWZT01000019.1"/>
</dbReference>
<protein>
    <submittedName>
        <fullName evidence="3">Leucine-rich repeat-containing protein</fullName>
    </submittedName>
</protein>
<dbReference type="Pfam" id="PF12799">
    <property type="entry name" value="LRR_4"/>
    <property type="match status" value="2"/>
</dbReference>
<sequence length="401" mass="44778">MKISSTKLLVHLMFSMLALTSCDRYDSDKSSSEEQGQELPLVNPKQCSAVEVFDGQKCRKKQFFDYCEDENSNAEIKRTVQILLDHVGADNCADANSSLRELTTITIPDKDIVDISPLYGLSKVVSVDLDGNKVKDISALSSFSKMEDLQLYDNNISDLEPLSHLKNLKNLHLESNAIEDVSPLATLKVTALTLSNNNIRDIGPLESISSLAYLDLRSNKVENFSALKGLGQIRKLLLDENPLDQTFQKTSKNCPTGNDVANEPLKEWCTIYSTSEESLIGKWKSDTCELSYGNCYYTMVEFKPDLKMDISFCSNDCQQIQGPYSGKFAAIAPATSFEGSLIRGIALELPAPQRGLFVRDISRNKLRLHFSQANLMLTIDEILANFQGFQDTELYSRMPSQ</sequence>
<dbReference type="InterPro" id="IPR032675">
    <property type="entry name" value="LRR_dom_sf"/>
</dbReference>
<dbReference type="Gene3D" id="3.80.10.10">
    <property type="entry name" value="Ribonuclease Inhibitor"/>
    <property type="match status" value="1"/>
</dbReference>
<dbReference type="InterPro" id="IPR050836">
    <property type="entry name" value="SDS22/Internalin_LRR"/>
</dbReference>
<evidence type="ECO:0000256" key="2">
    <source>
        <dbReference type="ARBA" id="ARBA00022737"/>
    </source>
</evidence>
<dbReference type="InterPro" id="IPR001611">
    <property type="entry name" value="Leu-rich_rpt"/>
</dbReference>
<dbReference type="OrthoDB" id="4167063at2"/>